<organism evidence="2 3">
    <name type="scientific">Oedothorax gibbosus</name>
    <dbReference type="NCBI Taxonomy" id="931172"/>
    <lineage>
        <taxon>Eukaryota</taxon>
        <taxon>Metazoa</taxon>
        <taxon>Ecdysozoa</taxon>
        <taxon>Arthropoda</taxon>
        <taxon>Chelicerata</taxon>
        <taxon>Arachnida</taxon>
        <taxon>Araneae</taxon>
        <taxon>Araneomorphae</taxon>
        <taxon>Entelegynae</taxon>
        <taxon>Araneoidea</taxon>
        <taxon>Linyphiidae</taxon>
        <taxon>Erigoninae</taxon>
        <taxon>Oedothorax</taxon>
    </lineage>
</organism>
<name>A0AAV6TFD2_9ARAC</name>
<feature type="region of interest" description="Disordered" evidence="1">
    <location>
        <begin position="52"/>
        <end position="125"/>
    </location>
</feature>
<evidence type="ECO:0000313" key="3">
    <source>
        <dbReference type="Proteomes" id="UP000827092"/>
    </source>
</evidence>
<feature type="compositionally biased region" description="Low complexity" evidence="1">
    <location>
        <begin position="52"/>
        <end position="68"/>
    </location>
</feature>
<keyword evidence="3" id="KW-1185">Reference proteome</keyword>
<feature type="region of interest" description="Disordered" evidence="1">
    <location>
        <begin position="1"/>
        <end position="27"/>
    </location>
</feature>
<accession>A0AAV6TFD2</accession>
<gene>
    <name evidence="2" type="ORF">JTE90_003844</name>
</gene>
<evidence type="ECO:0000313" key="2">
    <source>
        <dbReference type="EMBL" id="KAG8170447.1"/>
    </source>
</evidence>
<reference evidence="2 3" key="1">
    <citation type="journal article" date="2022" name="Nat. Ecol. Evol.">
        <title>A masculinizing supergene underlies an exaggerated male reproductive morph in a spider.</title>
        <authorList>
            <person name="Hendrickx F."/>
            <person name="De Corte Z."/>
            <person name="Sonet G."/>
            <person name="Van Belleghem S.M."/>
            <person name="Kostlbacher S."/>
            <person name="Vangestel C."/>
        </authorList>
    </citation>
    <scope>NUCLEOTIDE SEQUENCE [LARGE SCALE GENOMIC DNA]</scope>
    <source>
        <strain evidence="2">W744_W776</strain>
    </source>
</reference>
<proteinExistence type="predicted"/>
<evidence type="ECO:0000256" key="1">
    <source>
        <dbReference type="SAM" id="MobiDB-lite"/>
    </source>
</evidence>
<protein>
    <submittedName>
        <fullName evidence="2">Uncharacterized protein</fullName>
    </submittedName>
</protein>
<comment type="caution">
    <text evidence="2">The sequence shown here is derived from an EMBL/GenBank/DDBJ whole genome shotgun (WGS) entry which is preliminary data.</text>
</comment>
<dbReference type="EMBL" id="JAFNEN010005437">
    <property type="protein sequence ID" value="KAG8170447.1"/>
    <property type="molecule type" value="Genomic_DNA"/>
</dbReference>
<feature type="compositionally biased region" description="Polar residues" evidence="1">
    <location>
        <begin position="1"/>
        <end position="19"/>
    </location>
</feature>
<sequence length="125" mass="13884">MRLNSNERQYPEGNTSDGNQLLDGSIVLRRHRPRSTIDLKVRKRYGLHQEVSLASSSWSGNSSPSFGSHQRVRAFQTSANSTSGTRRVSVAPARDGNGYPECGDSDGRTFISPRAYQDPLNSRKM</sequence>
<dbReference type="Proteomes" id="UP000827092">
    <property type="component" value="Unassembled WGS sequence"/>
</dbReference>
<dbReference type="AlphaFoldDB" id="A0AAV6TFD2"/>
<feature type="compositionally biased region" description="Polar residues" evidence="1">
    <location>
        <begin position="75"/>
        <end position="86"/>
    </location>
</feature>